<protein>
    <submittedName>
        <fullName evidence="2">ParA family protein</fullName>
    </submittedName>
</protein>
<evidence type="ECO:0000259" key="1">
    <source>
        <dbReference type="Pfam" id="PF13614"/>
    </source>
</evidence>
<dbReference type="Gene3D" id="3.40.50.300">
    <property type="entry name" value="P-loop containing nucleotide triphosphate hydrolases"/>
    <property type="match status" value="1"/>
</dbReference>
<dbReference type="InterPro" id="IPR027417">
    <property type="entry name" value="P-loop_NTPase"/>
</dbReference>
<dbReference type="AlphaFoldDB" id="A0A3P3R823"/>
<dbReference type="Pfam" id="PF13614">
    <property type="entry name" value="AAA_31"/>
    <property type="match status" value="1"/>
</dbReference>
<dbReference type="Proteomes" id="UP000282322">
    <property type="component" value="Unassembled WGS sequence"/>
</dbReference>
<feature type="domain" description="AAA" evidence="1">
    <location>
        <begin position="3"/>
        <end position="178"/>
    </location>
</feature>
<organism evidence="2 3">
    <name type="scientific">Halocatena pleomorpha</name>
    <dbReference type="NCBI Taxonomy" id="1785090"/>
    <lineage>
        <taxon>Archaea</taxon>
        <taxon>Methanobacteriati</taxon>
        <taxon>Methanobacteriota</taxon>
        <taxon>Stenosarchaea group</taxon>
        <taxon>Halobacteria</taxon>
        <taxon>Halobacteriales</taxon>
        <taxon>Natronomonadaceae</taxon>
        <taxon>Halocatena</taxon>
    </lineage>
</organism>
<dbReference type="SUPFAM" id="SSF52540">
    <property type="entry name" value="P-loop containing nucleoside triphosphate hydrolases"/>
    <property type="match status" value="1"/>
</dbReference>
<sequence>MVRAVTMTSESGGEGKTFIATNLSAALARRGNDVLAIDCDPQNGSLTSHIGGGEWKNLKTQDDANIVNCLTGDEEITNCIYEGPGFDFVPGHESLANLEQMTAVDRSIQMPQSLLRNQIEKLTDDYDYFIIDPPATLSLPLDNALFAARNVLAPVELSQKGIDNIRGLERTLDSMEDGLEEAGIDININILSVIPNLIGDSNIYDAIRDELTDDGALLTPFSFRNRDVLKYAWRERVDLFTYNQMNESEFIHSECRPMYDYEVDLLVKIDRLAQLIEEEWTPADGYDDTDVIDQWNAIVSEYPGYEERIAVGAN</sequence>
<dbReference type="InterPro" id="IPR050678">
    <property type="entry name" value="DNA_Partitioning_ATPase"/>
</dbReference>
<gene>
    <name evidence="2" type="ORF">EIK79_13150</name>
</gene>
<dbReference type="PANTHER" id="PTHR13696">
    <property type="entry name" value="P-LOOP CONTAINING NUCLEOSIDE TRIPHOSPHATE HYDROLASE"/>
    <property type="match status" value="1"/>
</dbReference>
<keyword evidence="3" id="KW-1185">Reference proteome</keyword>
<name>A0A3P3R823_9EURY</name>
<reference evidence="2 3" key="1">
    <citation type="submission" date="2018-11" db="EMBL/GenBank/DDBJ databases">
        <title>Taxonoimc description of Halomarina strain SPP-AMP-1.</title>
        <authorList>
            <person name="Pal Y."/>
            <person name="Srinivasana K."/>
            <person name="Verma A."/>
            <person name="Kumar P."/>
        </authorList>
    </citation>
    <scope>NUCLEOTIDE SEQUENCE [LARGE SCALE GENOMIC DNA]</scope>
    <source>
        <strain evidence="2 3">SPP-AMP-1</strain>
    </source>
</reference>
<proteinExistence type="predicted"/>
<dbReference type="EMBL" id="RRCH01000028">
    <property type="protein sequence ID" value="RRJ29576.1"/>
    <property type="molecule type" value="Genomic_DNA"/>
</dbReference>
<dbReference type="PANTHER" id="PTHR13696:SF99">
    <property type="entry name" value="COBYRINIC ACID AC-DIAMIDE SYNTHASE"/>
    <property type="match status" value="1"/>
</dbReference>
<dbReference type="InterPro" id="IPR025669">
    <property type="entry name" value="AAA_dom"/>
</dbReference>
<comment type="caution">
    <text evidence="2">The sequence shown here is derived from an EMBL/GenBank/DDBJ whole genome shotgun (WGS) entry which is preliminary data.</text>
</comment>
<dbReference type="OrthoDB" id="298117at2157"/>
<evidence type="ECO:0000313" key="3">
    <source>
        <dbReference type="Proteomes" id="UP000282322"/>
    </source>
</evidence>
<accession>A0A3P3R823</accession>
<evidence type="ECO:0000313" key="2">
    <source>
        <dbReference type="EMBL" id="RRJ29576.1"/>
    </source>
</evidence>